<dbReference type="FunCoup" id="G0NKV2">
    <property type="interactions" value="1898"/>
</dbReference>
<protein>
    <submittedName>
        <fullName evidence="2">Uncharacterized protein</fullName>
    </submittedName>
</protein>
<keyword evidence="3" id="KW-1185">Reference proteome</keyword>
<accession>G0NKV2</accession>
<reference evidence="3" key="1">
    <citation type="submission" date="2011-07" db="EMBL/GenBank/DDBJ databases">
        <authorList>
            <consortium name="Caenorhabditis brenneri Sequencing and Analysis Consortium"/>
            <person name="Wilson R.K."/>
        </authorList>
    </citation>
    <scope>NUCLEOTIDE SEQUENCE [LARGE SCALE GENOMIC DNA]</scope>
    <source>
        <strain evidence="3">PB2801</strain>
    </source>
</reference>
<evidence type="ECO:0000313" key="2">
    <source>
        <dbReference type="EMBL" id="EGT33099.1"/>
    </source>
</evidence>
<keyword evidence="1" id="KW-0732">Signal</keyword>
<dbReference type="EMBL" id="GL379902">
    <property type="protein sequence ID" value="EGT33099.1"/>
    <property type="molecule type" value="Genomic_DNA"/>
</dbReference>
<dbReference type="HOGENOM" id="CLU_177983_0_0_1"/>
<sequence length="93" mass="10107">MVSATTLIILLGVATILGLQANAALMPSMCSDQEKDVLPCMCCKKSCWFGISEMTSNYFGHMPGERNDAEAKFAIAMMRECVKIECSDACSSR</sequence>
<proteinExistence type="predicted"/>
<dbReference type="eggNOG" id="ENOG502TIJ0">
    <property type="taxonomic scope" value="Eukaryota"/>
</dbReference>
<organism evidence="3">
    <name type="scientific">Caenorhabditis brenneri</name>
    <name type="common">Nematode worm</name>
    <dbReference type="NCBI Taxonomy" id="135651"/>
    <lineage>
        <taxon>Eukaryota</taxon>
        <taxon>Metazoa</taxon>
        <taxon>Ecdysozoa</taxon>
        <taxon>Nematoda</taxon>
        <taxon>Chromadorea</taxon>
        <taxon>Rhabditida</taxon>
        <taxon>Rhabditina</taxon>
        <taxon>Rhabditomorpha</taxon>
        <taxon>Rhabditoidea</taxon>
        <taxon>Rhabditidae</taxon>
        <taxon>Peloderinae</taxon>
        <taxon>Caenorhabditis</taxon>
    </lineage>
</organism>
<name>G0NKV2_CAEBE</name>
<evidence type="ECO:0000256" key="1">
    <source>
        <dbReference type="SAM" id="SignalP"/>
    </source>
</evidence>
<dbReference type="Proteomes" id="UP000008068">
    <property type="component" value="Unassembled WGS sequence"/>
</dbReference>
<feature type="chain" id="PRO_5003405307" evidence="1">
    <location>
        <begin position="19"/>
        <end position="93"/>
    </location>
</feature>
<evidence type="ECO:0000313" key="3">
    <source>
        <dbReference type="Proteomes" id="UP000008068"/>
    </source>
</evidence>
<feature type="signal peptide" evidence="1">
    <location>
        <begin position="1"/>
        <end position="18"/>
    </location>
</feature>
<dbReference type="STRING" id="135651.G0NKV2"/>
<dbReference type="InParanoid" id="G0NKV2"/>
<gene>
    <name evidence="2" type="ORF">CAEBREN_05074</name>
</gene>
<dbReference type="AlphaFoldDB" id="G0NKV2"/>
<dbReference type="OrthoDB" id="5780258at2759"/>